<dbReference type="AlphaFoldDB" id="A0A6A5C1J3"/>
<proteinExistence type="predicted"/>
<dbReference type="OMA" id="ITDACEV"/>
<sequence>MPASKFQHWSQRKNQTQDHHHGFRLCYASQPQIQPFHQTFVFVEGSFESQDDTATTTGKTFSIYEISDLKNIQCREIFRVDDLSALSDKNKKPASLSEVKLDWESEMWSRNSNESTTKNDENSPAEPGRRMRALCHVGYLTAAHCTCNEEAIITNWNLKEDMFIQHYTRTSNNVAMGFVNGRALFMQSSGTYTLPQIEKRQNDCMPPLLTLETVGISVSSSSSGKDRCKNAFLVLPCSNIATNNTENYSFSGIYFGDSIYRYSLKQNEFVTSHPIPLLDETLSKNFSFSEGHFGRYPKFVPFMENDQRLRSFMLQEGKLYEFLWSDSECTSLKVVQHLEWWNDDFESVTRIGNVGLLLRTHEGAVFYIPQALGNNEPFSKAKGKIGIINNQFSELFWCEQSQCVAQFNNETKRLFEKVLSLQDLMGLEFKLVSDLFNEETYLKDLEFSCYDPRLQDSKSLEIVDPSTLSREKQRVSIAYQCVENGYNDMEIIAGIGCKEFKDKLGDAISDSYVELEPEDFASYLGAPIMHTTSWFPDRLEYRYFILDMKDGRKSSGIINIASITRGCSSSTSINLKDLVEERNKMRDEVDGAETSKTHSRKSSFIGILSPKSSNQSRSKEETASSLVSQSLSQKKPKIFEKLALEQLFQVESTQIRVCDPFSERGGVIIENVKPGLWKWVQYGCDSKIFDGRGNVAQLLAFHGDYKYLLQDPKIWIVPEGTYQPNDRSRKIEKNEFHEKELEGGWYVMKLGVGVDVAMAGIYDQKYFNDASVLELEKKQNRSAIDLNFKFSFFSEWQEYVNKVMEQRNYPNSIPVPYGIISSSGYGDGCYACLFKKSEDQVVAVKLVFVNETN</sequence>
<organism evidence="2 3">
    <name type="scientific">Naegleria fowleri</name>
    <name type="common">Brain eating amoeba</name>
    <dbReference type="NCBI Taxonomy" id="5763"/>
    <lineage>
        <taxon>Eukaryota</taxon>
        <taxon>Discoba</taxon>
        <taxon>Heterolobosea</taxon>
        <taxon>Tetramitia</taxon>
        <taxon>Eutetramitia</taxon>
        <taxon>Vahlkampfiidae</taxon>
        <taxon>Naegleria</taxon>
    </lineage>
</organism>
<reference evidence="2 3" key="1">
    <citation type="journal article" date="2019" name="Sci. Rep.">
        <title>Nanopore sequencing improves the draft genome of the human pathogenic amoeba Naegleria fowleri.</title>
        <authorList>
            <person name="Liechti N."/>
            <person name="Schurch N."/>
            <person name="Bruggmann R."/>
            <person name="Wittwer M."/>
        </authorList>
    </citation>
    <scope>NUCLEOTIDE SEQUENCE [LARGE SCALE GENOMIC DNA]</scope>
    <source>
        <strain evidence="2 3">ATCC 30894</strain>
    </source>
</reference>
<name>A0A6A5C1J3_NAEFO</name>
<dbReference type="VEuPathDB" id="AmoebaDB:NF0110380"/>
<gene>
    <name evidence="2" type="ORF">FDP41_000911</name>
</gene>
<dbReference type="OrthoDB" id="10363842at2759"/>
<evidence type="ECO:0000313" key="2">
    <source>
        <dbReference type="EMBL" id="KAF0979758.1"/>
    </source>
</evidence>
<evidence type="ECO:0000256" key="1">
    <source>
        <dbReference type="SAM" id="MobiDB-lite"/>
    </source>
</evidence>
<dbReference type="InterPro" id="IPR025335">
    <property type="entry name" value="DUF4241"/>
</dbReference>
<feature type="region of interest" description="Disordered" evidence="1">
    <location>
        <begin position="107"/>
        <end position="127"/>
    </location>
</feature>
<protein>
    <recommendedName>
        <fullName evidence="4">DUF4241 domain-containing protein</fullName>
    </recommendedName>
</protein>
<keyword evidence="3" id="KW-1185">Reference proteome</keyword>
<comment type="caution">
    <text evidence="2">The sequence shown here is derived from an EMBL/GenBank/DDBJ whole genome shotgun (WGS) entry which is preliminary data.</text>
</comment>
<dbReference type="GeneID" id="68108129"/>
<accession>A0A6A5C1J3</accession>
<dbReference type="VEuPathDB" id="AmoebaDB:FDP41_000911"/>
<dbReference type="EMBL" id="VFQX01000022">
    <property type="protein sequence ID" value="KAF0979758.1"/>
    <property type="molecule type" value="Genomic_DNA"/>
</dbReference>
<evidence type="ECO:0008006" key="4">
    <source>
        <dbReference type="Google" id="ProtNLM"/>
    </source>
</evidence>
<dbReference type="Pfam" id="PF14025">
    <property type="entry name" value="DUF4241"/>
    <property type="match status" value="1"/>
</dbReference>
<dbReference type="VEuPathDB" id="AmoebaDB:NfTy_050670"/>
<evidence type="ECO:0000313" key="3">
    <source>
        <dbReference type="Proteomes" id="UP000444721"/>
    </source>
</evidence>
<dbReference type="RefSeq" id="XP_044564471.1">
    <property type="nucleotide sequence ID" value="XM_044713035.1"/>
</dbReference>
<dbReference type="Proteomes" id="UP000444721">
    <property type="component" value="Unassembled WGS sequence"/>
</dbReference>